<keyword evidence="7 9" id="KW-0175">Coiled coil</keyword>
<dbReference type="InterPro" id="IPR036859">
    <property type="entry name" value="CAP-Gly_dom_sf"/>
</dbReference>
<evidence type="ECO:0000256" key="5">
    <source>
        <dbReference type="ARBA" id="ARBA00022701"/>
    </source>
</evidence>
<dbReference type="AlphaFoldDB" id="A0AAU9WQT8"/>
<name>A0AAU9WQT8_9CNID</name>
<dbReference type="Gene3D" id="2.30.30.190">
    <property type="entry name" value="CAP Gly-rich-like domain"/>
    <property type="match status" value="1"/>
</dbReference>
<keyword evidence="13" id="KW-1185">Reference proteome</keyword>
<dbReference type="SMART" id="SM01052">
    <property type="entry name" value="CAP_GLY"/>
    <property type="match status" value="1"/>
</dbReference>
<feature type="coiled-coil region" evidence="9">
    <location>
        <begin position="132"/>
        <end position="337"/>
    </location>
</feature>
<proteinExistence type="inferred from homology"/>
<comment type="similarity">
    <text evidence="2">Belongs to the dynactin 150 kDa subunit family.</text>
</comment>
<accession>A0AAU9WQT8</accession>
<dbReference type="Proteomes" id="UP001159428">
    <property type="component" value="Unassembled WGS sequence"/>
</dbReference>
<evidence type="ECO:0000313" key="12">
    <source>
        <dbReference type="EMBL" id="CAH3122942.1"/>
    </source>
</evidence>
<evidence type="ECO:0000256" key="9">
    <source>
        <dbReference type="SAM" id="Coils"/>
    </source>
</evidence>
<dbReference type="Pfam" id="PF12455">
    <property type="entry name" value="Dynactin"/>
    <property type="match status" value="1"/>
</dbReference>
<keyword evidence="6" id="KW-0243">Dynein</keyword>
<dbReference type="PROSITE" id="PS50245">
    <property type="entry name" value="CAP_GLY_2"/>
    <property type="match status" value="1"/>
</dbReference>
<evidence type="ECO:0000256" key="8">
    <source>
        <dbReference type="ARBA" id="ARBA00023212"/>
    </source>
</evidence>
<dbReference type="InterPro" id="IPR000938">
    <property type="entry name" value="CAP-Gly_domain"/>
</dbReference>
<keyword evidence="8" id="KW-0206">Cytoskeleton</keyword>
<dbReference type="PANTHER" id="PTHR18916">
    <property type="entry name" value="DYNACTIN 1-RELATED MICROTUBULE-BINDING"/>
    <property type="match status" value="1"/>
</dbReference>
<comment type="caution">
    <text evidence="12">The sequence shown here is derived from an EMBL/GenBank/DDBJ whole genome shotgun (WGS) entry which is preliminary data.</text>
</comment>
<dbReference type="EMBL" id="CALNXJ010000019">
    <property type="protein sequence ID" value="CAH3122942.1"/>
    <property type="molecule type" value="Genomic_DNA"/>
</dbReference>
<feature type="region of interest" description="Disordered" evidence="10">
    <location>
        <begin position="753"/>
        <end position="828"/>
    </location>
</feature>
<dbReference type="InterPro" id="IPR022157">
    <property type="entry name" value="Dynactin"/>
</dbReference>
<feature type="domain" description="CAP-Gly" evidence="11">
    <location>
        <begin position="30"/>
        <end position="72"/>
    </location>
</feature>
<dbReference type="GO" id="GO:0030286">
    <property type="term" value="C:dynein complex"/>
    <property type="evidence" value="ECO:0007669"/>
    <property type="project" value="UniProtKB-KW"/>
</dbReference>
<evidence type="ECO:0000256" key="4">
    <source>
        <dbReference type="ARBA" id="ARBA00022490"/>
    </source>
</evidence>
<evidence type="ECO:0000256" key="1">
    <source>
        <dbReference type="ARBA" id="ARBA00004245"/>
    </source>
</evidence>
<feature type="compositionally biased region" description="Basic and acidic residues" evidence="10">
    <location>
        <begin position="725"/>
        <end position="736"/>
    </location>
</feature>
<organism evidence="12 13">
    <name type="scientific">Pocillopora meandrina</name>
    <dbReference type="NCBI Taxonomy" id="46732"/>
    <lineage>
        <taxon>Eukaryota</taxon>
        <taxon>Metazoa</taxon>
        <taxon>Cnidaria</taxon>
        <taxon>Anthozoa</taxon>
        <taxon>Hexacorallia</taxon>
        <taxon>Scleractinia</taxon>
        <taxon>Astrocoeniina</taxon>
        <taxon>Pocilloporidae</taxon>
        <taxon>Pocillopora</taxon>
    </lineage>
</organism>
<evidence type="ECO:0000256" key="7">
    <source>
        <dbReference type="ARBA" id="ARBA00023054"/>
    </source>
</evidence>
<evidence type="ECO:0000256" key="6">
    <source>
        <dbReference type="ARBA" id="ARBA00023017"/>
    </source>
</evidence>
<evidence type="ECO:0000256" key="10">
    <source>
        <dbReference type="SAM" id="MobiDB-lite"/>
    </source>
</evidence>
<reference evidence="12 13" key="1">
    <citation type="submission" date="2022-05" db="EMBL/GenBank/DDBJ databases">
        <authorList>
            <consortium name="Genoscope - CEA"/>
            <person name="William W."/>
        </authorList>
    </citation>
    <scope>NUCLEOTIDE SEQUENCE [LARGE SCALE GENOMIC DNA]</scope>
</reference>
<dbReference type="Pfam" id="PF01302">
    <property type="entry name" value="CAP_GLY"/>
    <property type="match status" value="1"/>
</dbReference>
<keyword evidence="5" id="KW-0493">Microtubule</keyword>
<sequence length="872" mass="99210">MSGPNAKIGMKVKVVETGLVGTVAYVGSTGSTMFASGKWIGVILDEAKGENDGSVQGKEYFKCAENHGIFVDQSQIEILQDVQTSLLSPCGLLTCSSIGGGTSIPLPSSMRREKVETALGVEETVETPTDMNRKLKEDIDTLRETVLDMKALMDLNKQLEENHLQTERDLREELEMKNNKVCEMEYKLKAAQESIRDLEAKWQEAQMDLNKQLEENHLQTERDLREELEMKNNKVCEMEHKLKAAQETNGELEAKLQKALMDLNKQLEENHLQTERDPREELEMNNKVCEMEHKLKAAQESIRDLEGKLQKALMDLNKQLEENHLQAERDLSEELEMKNNKVCEMENKLKAAQESIRDLGAKLQMEHKLKAAQESIRDLEAKLQTIENESRKFDMQQANEKIRMHQSFPSTSFSRKGGDSESFLLLQLMPLLSFKTEWLQSRLRQKYEITECLEDPAKIQGETGEGLSFASGLIYRLAVLQAVVKNIIRALDQCDAGLFNKLVGKYPQLAAHGRGVDRLVDFFERDKLDDSVSLEPLEKAIHCYTAMVRSHLAGNPVSHSEFLSDELKIFTAGTECATIGIERLKQYSKDCDEGNAFGELVQEMELRNVKIQQLCRKIKRRISEDQTSTLSFSGFMVIQESLIECARQQSLVLKFCQELATAVSQNASSLANDENLLSGQLDELASDVAVLVFETDEVPCKDIVSHTLDEVISFLSSFVTKIQEGDHDAEPKEESKVMASADTSDKKIAQALENQGGTQKRQRKDEVENETAAKAKRRRSGSDTVARLPEENDFAQKWKMKEMQQLKQRLEAESEKKEQSKKQHQDLMQVLLQQTKQQQEQMEDFKQMFTSMYEQQSQIIRKLLEKQNKTMP</sequence>
<feature type="compositionally biased region" description="Basic and acidic residues" evidence="10">
    <location>
        <begin position="788"/>
        <end position="825"/>
    </location>
</feature>
<evidence type="ECO:0000256" key="3">
    <source>
        <dbReference type="ARBA" id="ARBA00016574"/>
    </source>
</evidence>
<dbReference type="PANTHER" id="PTHR18916:SF93">
    <property type="entry name" value="RESTIN HOMOLOG"/>
    <property type="match status" value="1"/>
</dbReference>
<gene>
    <name evidence="12" type="ORF">PMEA_00009881</name>
</gene>
<comment type="subcellular location">
    <subcellularLocation>
        <location evidence="1">Cytoplasm</location>
        <location evidence="1">Cytoskeleton</location>
    </subcellularLocation>
</comment>
<dbReference type="GO" id="GO:0005874">
    <property type="term" value="C:microtubule"/>
    <property type="evidence" value="ECO:0007669"/>
    <property type="project" value="UniProtKB-KW"/>
</dbReference>
<evidence type="ECO:0000259" key="11">
    <source>
        <dbReference type="PROSITE" id="PS50245"/>
    </source>
</evidence>
<feature type="coiled-coil region" evidence="9">
    <location>
        <begin position="362"/>
        <end position="396"/>
    </location>
</feature>
<dbReference type="SUPFAM" id="SSF74924">
    <property type="entry name" value="Cap-Gly domain"/>
    <property type="match status" value="1"/>
</dbReference>
<keyword evidence="4" id="KW-0963">Cytoplasm</keyword>
<feature type="region of interest" description="Disordered" evidence="10">
    <location>
        <begin position="725"/>
        <end position="744"/>
    </location>
</feature>
<protein>
    <recommendedName>
        <fullName evidence="3">Dynactin subunit 1</fullName>
    </recommendedName>
</protein>
<evidence type="ECO:0000313" key="13">
    <source>
        <dbReference type="Proteomes" id="UP001159428"/>
    </source>
</evidence>
<evidence type="ECO:0000256" key="2">
    <source>
        <dbReference type="ARBA" id="ARBA00011010"/>
    </source>
</evidence>